<dbReference type="PROSITE" id="PS51755">
    <property type="entry name" value="OMPR_PHOB"/>
    <property type="match status" value="1"/>
</dbReference>
<keyword evidence="4 6" id="KW-0238">DNA-binding</keyword>
<comment type="caution">
    <text evidence="8">The sequence shown here is derived from an EMBL/GenBank/DDBJ whole genome shotgun (WGS) entry which is preliminary data.</text>
</comment>
<dbReference type="InterPro" id="IPR005158">
    <property type="entry name" value="BTAD"/>
</dbReference>
<dbReference type="SMART" id="SM00862">
    <property type="entry name" value="Trans_reg_C"/>
    <property type="match status" value="1"/>
</dbReference>
<dbReference type="Gene3D" id="1.10.10.10">
    <property type="entry name" value="Winged helix-like DNA-binding domain superfamily/Winged helix DNA-binding domain"/>
    <property type="match status" value="1"/>
</dbReference>
<sequence>MDDGTGTDFGTDFRVLGPVEVLDRRTGTYVAPSGAKQRSLLGALVVRAGRVLPAERLIHELWGERPPAGAANALHAHVARLRRLLQDAAGQDPISTRATGYVLGRPGTRTDAHHFHDLSSKGRATLAADPVRAAELLGDALSLWRGPALHGSGQGPLCAREAERLEELRLTTLEILYEAHLRSGRHAEAARELERLTARHPVRERLYDLQMLALYRCGRQAEALGVYERARRRLVDELGVEPGPALRERMEAVLHHAPSLSAPEPDASLHELSGAIARLGTRIEALAREQQSLVRRLNGLTSGVALQGPPVEGGHLREQGADVKG</sequence>
<keyword evidence="9" id="KW-1185">Reference proteome</keyword>
<dbReference type="PANTHER" id="PTHR35807:SF1">
    <property type="entry name" value="TRANSCRIPTIONAL REGULATOR REDD"/>
    <property type="match status" value="1"/>
</dbReference>
<dbReference type="Pfam" id="PF03704">
    <property type="entry name" value="BTAD"/>
    <property type="match status" value="1"/>
</dbReference>
<evidence type="ECO:0000256" key="2">
    <source>
        <dbReference type="ARBA" id="ARBA00023012"/>
    </source>
</evidence>
<evidence type="ECO:0000256" key="6">
    <source>
        <dbReference type="PROSITE-ProRule" id="PRU01091"/>
    </source>
</evidence>
<evidence type="ECO:0000259" key="7">
    <source>
        <dbReference type="PROSITE" id="PS51755"/>
    </source>
</evidence>
<protein>
    <submittedName>
        <fullName evidence="8">AfsR/SARP family transcriptional regulator</fullName>
    </submittedName>
</protein>
<comment type="similarity">
    <text evidence="1">Belongs to the AfsR/DnrI/RedD regulatory family.</text>
</comment>
<dbReference type="CDD" id="cd15831">
    <property type="entry name" value="BTAD"/>
    <property type="match status" value="1"/>
</dbReference>
<gene>
    <name evidence="8" type="ORF">K7B10_38420</name>
</gene>
<dbReference type="SMART" id="SM01043">
    <property type="entry name" value="BTAD"/>
    <property type="match status" value="1"/>
</dbReference>
<dbReference type="InterPro" id="IPR036388">
    <property type="entry name" value="WH-like_DNA-bd_sf"/>
</dbReference>
<dbReference type="EMBL" id="JAINUL010000001">
    <property type="protein sequence ID" value="MCC0100546.1"/>
    <property type="molecule type" value="Genomic_DNA"/>
</dbReference>
<dbReference type="Gene3D" id="1.25.40.10">
    <property type="entry name" value="Tetratricopeptide repeat domain"/>
    <property type="match status" value="1"/>
</dbReference>
<dbReference type="InterPro" id="IPR051677">
    <property type="entry name" value="AfsR-DnrI-RedD_regulator"/>
</dbReference>
<dbReference type="Pfam" id="PF00486">
    <property type="entry name" value="Trans_reg_C"/>
    <property type="match status" value="1"/>
</dbReference>
<reference evidence="8 9" key="1">
    <citation type="submission" date="2021-08" db="EMBL/GenBank/DDBJ databases">
        <title>Genomic Architecture of Streptomyces flavotricini NGL1 and Streptomyces erythrochromogenes HMS4 With Differential Plant Beneficial attributes and laccase production capabilities.</title>
        <authorList>
            <person name="Salwan R."/>
            <person name="Kaur R."/>
            <person name="Sharma V."/>
        </authorList>
    </citation>
    <scope>NUCLEOTIDE SEQUENCE [LARGE SCALE GENOMIC DNA]</scope>
    <source>
        <strain evidence="8 9">NGL1</strain>
    </source>
</reference>
<keyword evidence="5" id="KW-0804">Transcription</keyword>
<dbReference type="SUPFAM" id="SSF46894">
    <property type="entry name" value="C-terminal effector domain of the bipartite response regulators"/>
    <property type="match status" value="1"/>
</dbReference>
<dbReference type="RefSeq" id="WP_229344276.1">
    <property type="nucleotide sequence ID" value="NZ_JAINUL010000001.1"/>
</dbReference>
<evidence type="ECO:0000256" key="5">
    <source>
        <dbReference type="ARBA" id="ARBA00023163"/>
    </source>
</evidence>
<dbReference type="InterPro" id="IPR011990">
    <property type="entry name" value="TPR-like_helical_dom_sf"/>
</dbReference>
<dbReference type="Proteomes" id="UP001520654">
    <property type="component" value="Unassembled WGS sequence"/>
</dbReference>
<dbReference type="SUPFAM" id="SSF48452">
    <property type="entry name" value="TPR-like"/>
    <property type="match status" value="1"/>
</dbReference>
<evidence type="ECO:0000313" key="8">
    <source>
        <dbReference type="EMBL" id="MCC0100546.1"/>
    </source>
</evidence>
<proteinExistence type="inferred from homology"/>
<evidence type="ECO:0000256" key="4">
    <source>
        <dbReference type="ARBA" id="ARBA00023125"/>
    </source>
</evidence>
<dbReference type="InterPro" id="IPR001867">
    <property type="entry name" value="OmpR/PhoB-type_DNA-bd"/>
</dbReference>
<keyword evidence="2" id="KW-0902">Two-component regulatory system</keyword>
<evidence type="ECO:0000256" key="3">
    <source>
        <dbReference type="ARBA" id="ARBA00023015"/>
    </source>
</evidence>
<evidence type="ECO:0000313" key="9">
    <source>
        <dbReference type="Proteomes" id="UP001520654"/>
    </source>
</evidence>
<feature type="DNA-binding region" description="OmpR/PhoB-type" evidence="6">
    <location>
        <begin position="4"/>
        <end position="105"/>
    </location>
</feature>
<keyword evidence="3" id="KW-0805">Transcription regulation</keyword>
<feature type="domain" description="OmpR/PhoB-type" evidence="7">
    <location>
        <begin position="4"/>
        <end position="105"/>
    </location>
</feature>
<accession>A0ABS8EHH6</accession>
<dbReference type="InterPro" id="IPR016032">
    <property type="entry name" value="Sig_transdc_resp-reg_C-effctor"/>
</dbReference>
<evidence type="ECO:0000256" key="1">
    <source>
        <dbReference type="ARBA" id="ARBA00005820"/>
    </source>
</evidence>
<dbReference type="PANTHER" id="PTHR35807">
    <property type="entry name" value="TRANSCRIPTIONAL REGULATOR REDD-RELATED"/>
    <property type="match status" value="1"/>
</dbReference>
<organism evidence="8 9">
    <name type="scientific">Streptomyces flavotricini</name>
    <dbReference type="NCBI Taxonomy" id="66888"/>
    <lineage>
        <taxon>Bacteria</taxon>
        <taxon>Bacillati</taxon>
        <taxon>Actinomycetota</taxon>
        <taxon>Actinomycetes</taxon>
        <taxon>Kitasatosporales</taxon>
        <taxon>Streptomycetaceae</taxon>
        <taxon>Streptomyces</taxon>
    </lineage>
</organism>
<name>A0ABS8EHH6_9ACTN</name>